<sequence>MNKKQQASTQALAFASYFQLNIHLIAYIAVFWRLIINQRGGYYSIGTIAFVGMSVISLPFFLVTILLIKRLLKLSSTWRVWAYFFNFIVFVWSVFIIQVAYFM</sequence>
<dbReference type="AlphaFoldDB" id="A0A2W4W4M3"/>
<feature type="transmembrane region" description="Helical" evidence="1">
    <location>
        <begin position="12"/>
        <end position="36"/>
    </location>
</feature>
<keyword evidence="1" id="KW-1133">Transmembrane helix</keyword>
<keyword evidence="1" id="KW-0812">Transmembrane</keyword>
<dbReference type="EMBL" id="QBML01000015">
    <property type="protein sequence ID" value="PZO40013.1"/>
    <property type="molecule type" value="Genomic_DNA"/>
</dbReference>
<keyword evidence="1" id="KW-0472">Membrane</keyword>
<dbReference type="Proteomes" id="UP000249467">
    <property type="component" value="Unassembled WGS sequence"/>
</dbReference>
<reference evidence="2 3" key="2">
    <citation type="submission" date="2018-06" db="EMBL/GenBank/DDBJ databases">
        <title>Metagenomic assembly of (sub)arctic Cyanobacteria and their associated microbiome from non-axenic cultures.</title>
        <authorList>
            <person name="Baurain D."/>
        </authorList>
    </citation>
    <scope>NUCLEOTIDE SEQUENCE [LARGE SCALE GENOMIC DNA]</scope>
    <source>
        <strain evidence="2">ULC066bin1</strain>
    </source>
</reference>
<reference evidence="2 3" key="1">
    <citation type="submission" date="2018-04" db="EMBL/GenBank/DDBJ databases">
        <authorList>
            <person name="Go L.Y."/>
            <person name="Mitchell J.A."/>
        </authorList>
    </citation>
    <scope>NUCLEOTIDE SEQUENCE [LARGE SCALE GENOMIC DNA]</scope>
    <source>
        <strain evidence="2">ULC066bin1</strain>
    </source>
</reference>
<feature type="transmembrane region" description="Helical" evidence="1">
    <location>
        <begin position="80"/>
        <end position="101"/>
    </location>
</feature>
<organism evidence="2 3">
    <name type="scientific">Pseudanabaena frigida</name>
    <dbReference type="NCBI Taxonomy" id="945775"/>
    <lineage>
        <taxon>Bacteria</taxon>
        <taxon>Bacillati</taxon>
        <taxon>Cyanobacteriota</taxon>
        <taxon>Cyanophyceae</taxon>
        <taxon>Pseudanabaenales</taxon>
        <taxon>Pseudanabaenaceae</taxon>
        <taxon>Pseudanabaena</taxon>
    </lineage>
</organism>
<gene>
    <name evidence="2" type="ORF">DCF19_12540</name>
</gene>
<accession>A0A2W4W4M3</accession>
<proteinExistence type="predicted"/>
<evidence type="ECO:0000256" key="1">
    <source>
        <dbReference type="SAM" id="Phobius"/>
    </source>
</evidence>
<name>A0A2W4W4M3_9CYAN</name>
<feature type="transmembrane region" description="Helical" evidence="1">
    <location>
        <begin position="42"/>
        <end position="68"/>
    </location>
</feature>
<evidence type="ECO:0000313" key="2">
    <source>
        <dbReference type="EMBL" id="PZO40013.1"/>
    </source>
</evidence>
<comment type="caution">
    <text evidence="2">The sequence shown here is derived from an EMBL/GenBank/DDBJ whole genome shotgun (WGS) entry which is preliminary data.</text>
</comment>
<protein>
    <submittedName>
        <fullName evidence="2">Uncharacterized protein</fullName>
    </submittedName>
</protein>
<evidence type="ECO:0000313" key="3">
    <source>
        <dbReference type="Proteomes" id="UP000249467"/>
    </source>
</evidence>